<reference evidence="2 3" key="2">
    <citation type="journal article" date="2016" name="Genome Announc.">
        <title>Complete Genome Sequence of the Highly Virulent Aeromonas schubertii Strain WL1483, Isolated from Diseased Snakehead Fish (Channa argus) in China.</title>
        <authorList>
            <person name="Liu L."/>
            <person name="Li N."/>
            <person name="Zhang D."/>
            <person name="Fu X."/>
            <person name="Shi C."/>
            <person name="Lin Q."/>
            <person name="Hao G."/>
        </authorList>
    </citation>
    <scope>NUCLEOTIDE SEQUENCE [LARGE SCALE GENOMIC DNA]</scope>
    <source>
        <strain evidence="2 3">WL1483</strain>
    </source>
</reference>
<organism evidence="2 3">
    <name type="scientific">Aeromonas schubertii</name>
    <dbReference type="NCBI Taxonomy" id="652"/>
    <lineage>
        <taxon>Bacteria</taxon>
        <taxon>Pseudomonadati</taxon>
        <taxon>Pseudomonadota</taxon>
        <taxon>Gammaproteobacteria</taxon>
        <taxon>Aeromonadales</taxon>
        <taxon>Aeromonadaceae</taxon>
        <taxon>Aeromonas</taxon>
    </lineage>
</organism>
<dbReference type="NCBIfam" id="TIGR02532">
    <property type="entry name" value="IV_pilin_GFxxxE"/>
    <property type="match status" value="1"/>
</dbReference>
<gene>
    <name evidence="2" type="ORF">WL1483_1141</name>
</gene>
<feature type="transmembrane region" description="Helical" evidence="1">
    <location>
        <begin position="12"/>
        <end position="29"/>
    </location>
</feature>
<dbReference type="SUPFAM" id="SSF54523">
    <property type="entry name" value="Pili subunits"/>
    <property type="match status" value="1"/>
</dbReference>
<proteinExistence type="predicted"/>
<dbReference type="Pfam" id="PF07963">
    <property type="entry name" value="N_methyl"/>
    <property type="match status" value="1"/>
</dbReference>
<dbReference type="AlphaFoldDB" id="A0A0S2SFY3"/>
<sequence>MARFALGHRGFTLVELVIVILLLGIMATFSSQFIGIGTQIYGDASSREQLMSDARFVMERLNRELRDAVPGSERIETMEGDWVDSGPCLRFWPMSASSRYLDLNLAVSGSSQLELVMATPASAAAPLVPDASAVRNGDRLIVFPLPDDEVGSLLSGCAYGRCVAQVTAVLTPVSGAQTVHYASTQRLDGLSPGSRVYFAREQVRYCLEGSTITRRHSSLDGALPVSGVLMGQFLTAGRFYRESAAFNADREFGVRLVFEHRGERVTFNHKIGGWNAP</sequence>
<reference evidence="3" key="1">
    <citation type="submission" date="2015-10" db="EMBL/GenBank/DDBJ databases">
        <title>Complete Genome Sequence of Aeromonas schubertii strain WL1483.</title>
        <authorList>
            <person name="Liu L."/>
        </authorList>
    </citation>
    <scope>NUCLEOTIDE SEQUENCE [LARGE SCALE GENOMIC DNA]</scope>
    <source>
        <strain evidence="3">WL1483</strain>
    </source>
</reference>
<evidence type="ECO:0000256" key="1">
    <source>
        <dbReference type="SAM" id="Phobius"/>
    </source>
</evidence>
<dbReference type="KEGG" id="asr:WL1483_1141"/>
<accession>A0A0S2SFY3</accession>
<dbReference type="Proteomes" id="UP000058114">
    <property type="component" value="Chromosome"/>
</dbReference>
<keyword evidence="1" id="KW-0472">Membrane</keyword>
<keyword evidence="1" id="KW-0812">Transmembrane</keyword>
<dbReference type="RefSeq" id="WP_060587344.1">
    <property type="nucleotide sequence ID" value="NZ_CP013067.1"/>
</dbReference>
<evidence type="ECO:0000313" key="2">
    <source>
        <dbReference type="EMBL" id="ALP40560.1"/>
    </source>
</evidence>
<name>A0A0S2SFY3_9GAMM</name>
<dbReference type="InterPro" id="IPR012902">
    <property type="entry name" value="N_methyl_site"/>
</dbReference>
<dbReference type="InterPro" id="IPR045584">
    <property type="entry name" value="Pilin-like"/>
</dbReference>
<keyword evidence="1" id="KW-1133">Transmembrane helix</keyword>
<evidence type="ECO:0000313" key="3">
    <source>
        <dbReference type="Proteomes" id="UP000058114"/>
    </source>
</evidence>
<dbReference type="PATRIC" id="fig|652.5.peg.3630"/>
<dbReference type="EMBL" id="CP013067">
    <property type="protein sequence ID" value="ALP40560.1"/>
    <property type="molecule type" value="Genomic_DNA"/>
</dbReference>
<protein>
    <submittedName>
        <fullName evidence="2">MSHA biogenesis protein MshO</fullName>
    </submittedName>
</protein>